<dbReference type="Proteomes" id="UP000288096">
    <property type="component" value="Unassembled WGS sequence"/>
</dbReference>
<gene>
    <name evidence="1" type="ORF">DENIS_1790</name>
</gene>
<dbReference type="EMBL" id="BEXT01000001">
    <property type="protein sequence ID" value="GBC60831.1"/>
    <property type="molecule type" value="Genomic_DNA"/>
</dbReference>
<reference evidence="2" key="1">
    <citation type="submission" date="2017-11" db="EMBL/GenBank/DDBJ databases">
        <authorList>
            <person name="Watanabe M."/>
            <person name="Kojima H."/>
        </authorList>
    </citation>
    <scope>NUCLEOTIDE SEQUENCE [LARGE SCALE GENOMIC DNA]</scope>
    <source>
        <strain evidence="2">Tokyo 01</strain>
    </source>
</reference>
<evidence type="ECO:0000313" key="1">
    <source>
        <dbReference type="EMBL" id="GBC60831.1"/>
    </source>
</evidence>
<name>A0A401FV37_9BACT</name>
<comment type="caution">
    <text evidence="1">The sequence shown here is derived from an EMBL/GenBank/DDBJ whole genome shotgun (WGS) entry which is preliminary data.</text>
</comment>
<evidence type="ECO:0000313" key="2">
    <source>
        <dbReference type="Proteomes" id="UP000288096"/>
    </source>
</evidence>
<organism evidence="1 2">
    <name type="scientific">Desulfonema ishimotonii</name>
    <dbReference type="NCBI Taxonomy" id="45657"/>
    <lineage>
        <taxon>Bacteria</taxon>
        <taxon>Pseudomonadati</taxon>
        <taxon>Thermodesulfobacteriota</taxon>
        <taxon>Desulfobacteria</taxon>
        <taxon>Desulfobacterales</taxon>
        <taxon>Desulfococcaceae</taxon>
        <taxon>Desulfonema</taxon>
    </lineage>
</organism>
<dbReference type="RefSeq" id="WP_208022540.1">
    <property type="nucleotide sequence ID" value="NZ_BEXT01000001.1"/>
</dbReference>
<accession>A0A401FV37</accession>
<proteinExistence type="predicted"/>
<sequence>MPKTANLALDPESVPVELLTCVLECVNAVDQVVKNGGLVLDAGDEIFSEYRNQLSMSGQPGIGDKFMKWVHDNR</sequence>
<dbReference type="AlphaFoldDB" id="A0A401FV37"/>
<reference evidence="2" key="2">
    <citation type="submission" date="2019-01" db="EMBL/GenBank/DDBJ databases">
        <title>Genome sequence of Desulfonema ishimotonii strain Tokyo 01.</title>
        <authorList>
            <person name="Fukui M."/>
        </authorList>
    </citation>
    <scope>NUCLEOTIDE SEQUENCE [LARGE SCALE GENOMIC DNA]</scope>
    <source>
        <strain evidence="2">Tokyo 01</strain>
    </source>
</reference>
<keyword evidence="2" id="KW-1185">Reference proteome</keyword>
<protein>
    <submittedName>
        <fullName evidence="1">Uncharacterized protein</fullName>
    </submittedName>
</protein>